<keyword evidence="2" id="KW-0472">Membrane</keyword>
<comment type="caution">
    <text evidence="3">The sequence shown here is derived from an EMBL/GenBank/DDBJ whole genome shotgun (WGS) entry which is preliminary data.</text>
</comment>
<evidence type="ECO:0000256" key="1">
    <source>
        <dbReference type="SAM" id="MobiDB-lite"/>
    </source>
</evidence>
<evidence type="ECO:0000313" key="3">
    <source>
        <dbReference type="EMBL" id="KAL2870394.1"/>
    </source>
</evidence>
<gene>
    <name evidence="3" type="ORF">BJX67DRAFT_345470</name>
</gene>
<keyword evidence="2" id="KW-0812">Transmembrane</keyword>
<dbReference type="Proteomes" id="UP001610432">
    <property type="component" value="Unassembled WGS sequence"/>
</dbReference>
<accession>A0ABR4M0V3</accession>
<evidence type="ECO:0000256" key="2">
    <source>
        <dbReference type="SAM" id="Phobius"/>
    </source>
</evidence>
<sequence length="257" mass="27480">MKFGPNDMALDEHRPLRDPSPAPAKNNNSNDDNDDDNRDPAPEITTSFKTLVSNITGRTQPAGEQYACMQTPRLLSWMSAATIVGLCGALIPRAAPDSGLRIVVILNLIFGALGVLVTLGIDLYFPISRSRSDPRPSRGSHYYILIKTLLCLGLTAALIVTVTFYSSKGGRFAKRKGGGRGGGGGGGGRGTGGGVSVSVESLAIGCAIVDIFLALVTLVFWKFPFLKFVRRYSEYQERAMYAALLVKKAPDVEGAKP</sequence>
<feature type="transmembrane region" description="Helical" evidence="2">
    <location>
        <begin position="142"/>
        <end position="165"/>
    </location>
</feature>
<keyword evidence="4" id="KW-1185">Reference proteome</keyword>
<feature type="region of interest" description="Disordered" evidence="1">
    <location>
        <begin position="1"/>
        <end position="43"/>
    </location>
</feature>
<feature type="transmembrane region" description="Helical" evidence="2">
    <location>
        <begin position="100"/>
        <end position="121"/>
    </location>
</feature>
<dbReference type="GeneID" id="98143426"/>
<feature type="transmembrane region" description="Helical" evidence="2">
    <location>
        <begin position="74"/>
        <end position="94"/>
    </location>
</feature>
<organism evidence="3 4">
    <name type="scientific">Aspergillus lucknowensis</name>
    <dbReference type="NCBI Taxonomy" id="176173"/>
    <lineage>
        <taxon>Eukaryota</taxon>
        <taxon>Fungi</taxon>
        <taxon>Dikarya</taxon>
        <taxon>Ascomycota</taxon>
        <taxon>Pezizomycotina</taxon>
        <taxon>Eurotiomycetes</taxon>
        <taxon>Eurotiomycetidae</taxon>
        <taxon>Eurotiales</taxon>
        <taxon>Aspergillaceae</taxon>
        <taxon>Aspergillus</taxon>
        <taxon>Aspergillus subgen. Nidulantes</taxon>
    </lineage>
</organism>
<evidence type="ECO:0000313" key="4">
    <source>
        <dbReference type="Proteomes" id="UP001610432"/>
    </source>
</evidence>
<proteinExistence type="predicted"/>
<feature type="transmembrane region" description="Helical" evidence="2">
    <location>
        <begin position="202"/>
        <end position="221"/>
    </location>
</feature>
<keyword evidence="2" id="KW-1133">Transmembrane helix</keyword>
<dbReference type="EMBL" id="JBFXLQ010000006">
    <property type="protein sequence ID" value="KAL2870394.1"/>
    <property type="molecule type" value="Genomic_DNA"/>
</dbReference>
<protein>
    <submittedName>
        <fullName evidence="3">Uncharacterized protein</fullName>
    </submittedName>
</protein>
<dbReference type="RefSeq" id="XP_070889373.1">
    <property type="nucleotide sequence ID" value="XM_071028354.1"/>
</dbReference>
<name>A0ABR4M0V3_9EURO</name>
<reference evidence="3 4" key="1">
    <citation type="submission" date="2024-07" db="EMBL/GenBank/DDBJ databases">
        <title>Section-level genome sequencing and comparative genomics of Aspergillus sections Usti and Cavernicolus.</title>
        <authorList>
            <consortium name="Lawrence Berkeley National Laboratory"/>
            <person name="Nybo J.L."/>
            <person name="Vesth T.C."/>
            <person name="Theobald S."/>
            <person name="Frisvad J.C."/>
            <person name="Larsen T.O."/>
            <person name="Kjaerboelling I."/>
            <person name="Rothschild-Mancinelli K."/>
            <person name="Lyhne E.K."/>
            <person name="Kogle M.E."/>
            <person name="Barry K."/>
            <person name="Clum A."/>
            <person name="Na H."/>
            <person name="Ledsgaard L."/>
            <person name="Lin J."/>
            <person name="Lipzen A."/>
            <person name="Kuo A."/>
            <person name="Riley R."/>
            <person name="Mondo S."/>
            <person name="Labutti K."/>
            <person name="Haridas S."/>
            <person name="Pangalinan J."/>
            <person name="Salamov A.A."/>
            <person name="Simmons B.A."/>
            <person name="Magnuson J.K."/>
            <person name="Chen J."/>
            <person name="Drula E."/>
            <person name="Henrissat B."/>
            <person name="Wiebenga A."/>
            <person name="Lubbers R.J."/>
            <person name="Gomes A.C."/>
            <person name="Macurrencykelacurrency M.R."/>
            <person name="Stajich J."/>
            <person name="Grigoriev I.V."/>
            <person name="Mortensen U.H."/>
            <person name="De Vries R.P."/>
            <person name="Baker S.E."/>
            <person name="Andersen M.R."/>
        </authorList>
    </citation>
    <scope>NUCLEOTIDE SEQUENCE [LARGE SCALE GENOMIC DNA]</scope>
    <source>
        <strain evidence="3 4">CBS 449.75</strain>
    </source>
</reference>